<dbReference type="SUPFAM" id="SSF52833">
    <property type="entry name" value="Thioredoxin-like"/>
    <property type="match status" value="1"/>
</dbReference>
<evidence type="ECO:0000313" key="1">
    <source>
        <dbReference type="EMBL" id="OEK06408.1"/>
    </source>
</evidence>
<dbReference type="NCBIfam" id="TIGR04019">
    <property type="entry name" value="B_thiol_YtxJ"/>
    <property type="match status" value="1"/>
</dbReference>
<name>A0A1E5T4W4_9BACT</name>
<dbReference type="OrthoDB" id="677051at2"/>
<dbReference type="Proteomes" id="UP000095552">
    <property type="component" value="Unassembled WGS sequence"/>
</dbReference>
<protein>
    <submittedName>
        <fullName evidence="1">General stress protein</fullName>
    </submittedName>
</protein>
<dbReference type="EMBL" id="MDGQ01000003">
    <property type="protein sequence ID" value="OEK06408.1"/>
    <property type="molecule type" value="Genomic_DNA"/>
</dbReference>
<sequence length="122" mass="13903">MFWKKSNKSNEGVNWHELSSVNQLDSLIEESKEQPVLIYKHSTRCSISSMVLDRLERSWSSEGNNIKAYYLDLISFRDVSNAIAENFGIYHESPQVILLKDGKATFNASHMSISFSAIKDQA</sequence>
<dbReference type="STRING" id="1563681.BFP71_01650"/>
<dbReference type="Pfam" id="PF11009">
    <property type="entry name" value="BrxC"/>
    <property type="match status" value="1"/>
</dbReference>
<comment type="caution">
    <text evidence="1">The sequence shown here is derived from an EMBL/GenBank/DDBJ whole genome shotgun (WGS) entry which is preliminary data.</text>
</comment>
<proteinExistence type="predicted"/>
<dbReference type="RefSeq" id="WP_069833720.1">
    <property type="nucleotide sequence ID" value="NZ_MDGQ01000003.1"/>
</dbReference>
<dbReference type="Gene3D" id="3.40.30.10">
    <property type="entry name" value="Glutaredoxin"/>
    <property type="match status" value="1"/>
</dbReference>
<evidence type="ECO:0000313" key="2">
    <source>
        <dbReference type="Proteomes" id="UP000095552"/>
    </source>
</evidence>
<dbReference type="InterPro" id="IPR022551">
    <property type="entry name" value="BrxC"/>
</dbReference>
<reference evidence="1 2" key="1">
    <citation type="submission" date="2016-08" db="EMBL/GenBank/DDBJ databases">
        <title>Draft genome of Fabibacter sp. strain SK-8.</title>
        <authorList>
            <person name="Wong S.-K."/>
            <person name="Hamasaki K."/>
            <person name="Yoshizawa S."/>
        </authorList>
    </citation>
    <scope>NUCLEOTIDE SEQUENCE [LARGE SCALE GENOMIC DNA]</scope>
    <source>
        <strain evidence="1 2">SK-8</strain>
    </source>
</reference>
<accession>A0A1E5T4W4</accession>
<organism evidence="1 2">
    <name type="scientific">Roseivirga misakiensis</name>
    <dbReference type="NCBI Taxonomy" id="1563681"/>
    <lineage>
        <taxon>Bacteria</taxon>
        <taxon>Pseudomonadati</taxon>
        <taxon>Bacteroidota</taxon>
        <taxon>Cytophagia</taxon>
        <taxon>Cytophagales</taxon>
        <taxon>Roseivirgaceae</taxon>
        <taxon>Roseivirga</taxon>
    </lineage>
</organism>
<keyword evidence="2" id="KW-1185">Reference proteome</keyword>
<gene>
    <name evidence="1" type="ORF">BFP71_01650</name>
</gene>
<dbReference type="AlphaFoldDB" id="A0A1E5T4W4"/>
<dbReference type="InterPro" id="IPR036249">
    <property type="entry name" value="Thioredoxin-like_sf"/>
</dbReference>